<dbReference type="GO" id="GO:0032324">
    <property type="term" value="P:molybdopterin cofactor biosynthetic process"/>
    <property type="evidence" value="ECO:0007669"/>
    <property type="project" value="UniProtKB-ARBA"/>
</dbReference>
<dbReference type="SFLD" id="SFLDS00029">
    <property type="entry name" value="Radical_SAM"/>
    <property type="match status" value="1"/>
</dbReference>
<dbReference type="RefSeq" id="WP_142893999.1">
    <property type="nucleotide sequence ID" value="NZ_ML660052.1"/>
</dbReference>
<comment type="function">
    <text evidence="8">Catalyzes the cross-linking of a glutamate residue and a tyrosine residue in the PqqA protein as part of the biosynthesis of pyrroloquinoline quinone (PQQ).</text>
</comment>
<dbReference type="GO" id="GO:1904047">
    <property type="term" value="F:S-adenosyl-L-methionine binding"/>
    <property type="evidence" value="ECO:0007669"/>
    <property type="project" value="UniProtKB-UniRule"/>
</dbReference>
<keyword evidence="6 8" id="KW-0408">Iron</keyword>
<comment type="cofactor">
    <cofactor evidence="8">
        <name>[4Fe-4S] cluster</name>
        <dbReference type="ChEBI" id="CHEBI:49883"/>
    </cofactor>
    <text evidence="8">Binds 1 [4Fe-4S] cluster. The cluster is coordinated with 3 cysteines and an exchangeable S-adenosyl-L-methionine.</text>
</comment>
<dbReference type="InterPro" id="IPR013785">
    <property type="entry name" value="Aldolase_TIM"/>
</dbReference>
<proteinExistence type="inferred from homology"/>
<reference evidence="10 11" key="1">
    <citation type="submission" date="2019-06" db="EMBL/GenBank/DDBJ databases">
        <title>Whole genome sequence for Rhodospirillaceae sp. R148.</title>
        <authorList>
            <person name="Wang G."/>
        </authorList>
    </citation>
    <scope>NUCLEOTIDE SEQUENCE [LARGE SCALE GENOMIC DNA]</scope>
    <source>
        <strain evidence="10 11">R148</strain>
    </source>
</reference>
<dbReference type="GO" id="GO:0016491">
    <property type="term" value="F:oxidoreductase activity"/>
    <property type="evidence" value="ECO:0007669"/>
    <property type="project" value="UniProtKB-KW"/>
</dbReference>
<dbReference type="PROSITE" id="PS01305">
    <property type="entry name" value="MOAA_NIFB_PQQE"/>
    <property type="match status" value="1"/>
</dbReference>
<dbReference type="UniPathway" id="UPA00539"/>
<dbReference type="InterPro" id="IPR050377">
    <property type="entry name" value="Radical_SAM_PqqE_MftC-like"/>
</dbReference>
<dbReference type="InterPro" id="IPR000385">
    <property type="entry name" value="MoaA_NifB_PqqE_Fe-S-bd_CS"/>
</dbReference>
<keyword evidence="1 8" id="KW-0004">4Fe-4S</keyword>
<dbReference type="Pfam" id="PF04055">
    <property type="entry name" value="Radical_SAM"/>
    <property type="match status" value="1"/>
</dbReference>
<dbReference type="InterPro" id="IPR023885">
    <property type="entry name" value="4Fe4S-binding_SPASM_dom"/>
</dbReference>
<dbReference type="NCBIfam" id="TIGR02109">
    <property type="entry name" value="PQQ_syn_pqqE"/>
    <property type="match status" value="1"/>
</dbReference>
<keyword evidence="7 8" id="KW-0411">Iron-sulfur</keyword>
<dbReference type="GO" id="GO:0009975">
    <property type="term" value="F:cyclase activity"/>
    <property type="evidence" value="ECO:0007669"/>
    <property type="project" value="UniProtKB-UniRule"/>
</dbReference>
<dbReference type="PANTHER" id="PTHR11228">
    <property type="entry name" value="RADICAL SAM DOMAIN PROTEIN"/>
    <property type="match status" value="1"/>
</dbReference>
<feature type="binding site" evidence="8">
    <location>
        <position position="28"/>
    </location>
    <ligand>
        <name>[4Fe-4S] cluster</name>
        <dbReference type="ChEBI" id="CHEBI:49883"/>
        <note>4Fe-4S-S-AdoMet</note>
    </ligand>
</feature>
<dbReference type="GO" id="GO:0051539">
    <property type="term" value="F:4 iron, 4 sulfur cluster binding"/>
    <property type="evidence" value="ECO:0007669"/>
    <property type="project" value="UniProtKB-KW"/>
</dbReference>
<keyword evidence="3 8" id="KW-0479">Metal-binding</keyword>
<comment type="similarity">
    <text evidence="8">Belongs to the radical SAM superfamily. PqqE family.</text>
</comment>
<evidence type="ECO:0000256" key="5">
    <source>
        <dbReference type="ARBA" id="ARBA00023002"/>
    </source>
</evidence>
<evidence type="ECO:0000256" key="7">
    <source>
        <dbReference type="ARBA" id="ARBA00023014"/>
    </source>
</evidence>
<feature type="binding site" evidence="8">
    <location>
        <position position="24"/>
    </location>
    <ligand>
        <name>[4Fe-4S] cluster</name>
        <dbReference type="ChEBI" id="CHEBI:49883"/>
        <note>4Fe-4S-S-AdoMet</note>
    </ligand>
</feature>
<dbReference type="SUPFAM" id="SSF102114">
    <property type="entry name" value="Radical SAM enzymes"/>
    <property type="match status" value="1"/>
</dbReference>
<sequence>MNSPSPGPAPSFPLAILAELTHRCPLQCPYCSNPVALEAASAELDTASWLKAIEEAADLGALQIHFSGGEPTSRKDLELLIAKANEVGLYSNLITAGVLVGEDRLNSLSDAGLDHVQLSFQDSEAAGCDRIGGFKGGFEKKLAFANSVNALGIPLTANMVVHRQNLGNLESMLELAVKLSARRVEIAHVQYYGWAYVNRAALMPTRDQLERATEIVEEARERLKGILVIDYVVPDYYAKRPKSCMGGWGQQFLNISPAGKVLPCHAAESITSLSFDRFPEKSLREIWESSEAFLKYRGTDWMPEPCRGCERREIDWGGCRCQAFALTGSADNVDPACALSPDHAMLEALAEKDSHGQNDEFMYRTRRQGMELEQA</sequence>
<keyword evidence="4 8" id="KW-0884">PQQ biosynthesis</keyword>
<comment type="subunit">
    <text evidence="8">Interacts with PqqD. The interaction is necessary for activity of PqqE.</text>
</comment>
<evidence type="ECO:0000256" key="6">
    <source>
        <dbReference type="ARBA" id="ARBA00023004"/>
    </source>
</evidence>
<keyword evidence="5 8" id="KW-0560">Oxidoreductase</keyword>
<dbReference type="Proteomes" id="UP000315252">
    <property type="component" value="Unassembled WGS sequence"/>
</dbReference>
<dbReference type="SMART" id="SM00729">
    <property type="entry name" value="Elp3"/>
    <property type="match status" value="1"/>
</dbReference>
<comment type="caution">
    <text evidence="10">The sequence shown here is derived from an EMBL/GenBank/DDBJ whole genome shotgun (WGS) entry which is preliminary data.</text>
</comment>
<gene>
    <name evidence="8 10" type="primary">pqqE</name>
    <name evidence="10" type="ORF">FKG95_00320</name>
</gene>
<dbReference type="CDD" id="cd21119">
    <property type="entry name" value="SPASM_PqqE"/>
    <property type="match status" value="1"/>
</dbReference>
<dbReference type="CDD" id="cd01335">
    <property type="entry name" value="Radical_SAM"/>
    <property type="match status" value="1"/>
</dbReference>
<keyword evidence="11" id="KW-1185">Reference proteome</keyword>
<dbReference type="InterPro" id="IPR017200">
    <property type="entry name" value="PqqE-like"/>
</dbReference>
<accession>A0A545U0V6</accession>
<dbReference type="GO" id="GO:0005506">
    <property type="term" value="F:iron ion binding"/>
    <property type="evidence" value="ECO:0007669"/>
    <property type="project" value="UniProtKB-UniRule"/>
</dbReference>
<dbReference type="AlphaFoldDB" id="A0A545U0V6"/>
<dbReference type="PROSITE" id="PS51918">
    <property type="entry name" value="RADICAL_SAM"/>
    <property type="match status" value="1"/>
</dbReference>
<dbReference type="InterPro" id="IPR058240">
    <property type="entry name" value="rSAM_sf"/>
</dbReference>
<keyword evidence="2 8" id="KW-0949">S-adenosyl-L-methionine</keyword>
<evidence type="ECO:0000256" key="1">
    <source>
        <dbReference type="ARBA" id="ARBA00022485"/>
    </source>
</evidence>
<dbReference type="NCBIfam" id="TIGR04085">
    <property type="entry name" value="rSAM_more_4Fe4S"/>
    <property type="match status" value="1"/>
</dbReference>
<dbReference type="EC" id="1.21.98.4" evidence="8"/>
<dbReference type="InterPro" id="IPR011843">
    <property type="entry name" value="PQQ_synth_PqqE_bac"/>
</dbReference>
<dbReference type="Gene3D" id="3.20.20.70">
    <property type="entry name" value="Aldolase class I"/>
    <property type="match status" value="1"/>
</dbReference>
<name>A0A545U0V6_9PROT</name>
<evidence type="ECO:0000256" key="2">
    <source>
        <dbReference type="ARBA" id="ARBA00022691"/>
    </source>
</evidence>
<dbReference type="SFLD" id="SFLDF00280">
    <property type="entry name" value="coenzyme_PQQ_synthesis_protein"/>
    <property type="match status" value="1"/>
</dbReference>
<dbReference type="GO" id="GO:0018189">
    <property type="term" value="P:pyrroloquinoline quinone biosynthetic process"/>
    <property type="evidence" value="ECO:0007669"/>
    <property type="project" value="UniProtKB-UniRule"/>
</dbReference>
<evidence type="ECO:0000256" key="8">
    <source>
        <dbReference type="HAMAP-Rule" id="MF_00660"/>
    </source>
</evidence>
<comment type="catalytic activity">
    <reaction evidence="8">
        <text>[PQQ precursor protein] + S-adenosyl-L-methionine = E-Y cross-linked-[PQQ precursor protein] + 5'-deoxyadenosine + L-methionine + H(+)</text>
        <dbReference type="Rhea" id="RHEA:56836"/>
        <dbReference type="Rhea" id="RHEA-COMP:14800"/>
        <dbReference type="Rhea" id="RHEA-COMP:14801"/>
        <dbReference type="ChEBI" id="CHEBI:15378"/>
        <dbReference type="ChEBI" id="CHEBI:17319"/>
        <dbReference type="ChEBI" id="CHEBI:57844"/>
        <dbReference type="ChEBI" id="CHEBI:59789"/>
        <dbReference type="ChEBI" id="CHEBI:141026"/>
        <dbReference type="ChEBI" id="CHEBI:141027"/>
        <dbReference type="EC" id="1.21.98.4"/>
    </reaction>
</comment>
<evidence type="ECO:0000256" key="4">
    <source>
        <dbReference type="ARBA" id="ARBA00022905"/>
    </source>
</evidence>
<dbReference type="SFLD" id="SFLDG01067">
    <property type="entry name" value="SPASM/twitch_domain_containing"/>
    <property type="match status" value="1"/>
</dbReference>
<evidence type="ECO:0000259" key="9">
    <source>
        <dbReference type="PROSITE" id="PS51918"/>
    </source>
</evidence>
<dbReference type="InterPro" id="IPR006638">
    <property type="entry name" value="Elp3/MiaA/NifB-like_rSAM"/>
</dbReference>
<protein>
    <recommendedName>
        <fullName evidence="8">PqqA peptide cyclase</fullName>
        <ecNumber evidence="8">1.21.98.4</ecNumber>
    </recommendedName>
    <alternativeName>
        <fullName evidence="8">Coenzyme PQQ synthesis protein E</fullName>
    </alternativeName>
</protein>
<feature type="domain" description="Radical SAM core" evidence="9">
    <location>
        <begin position="10"/>
        <end position="227"/>
    </location>
</feature>
<dbReference type="SFLD" id="SFLDG01386">
    <property type="entry name" value="main_SPASM_domain-containing"/>
    <property type="match status" value="1"/>
</dbReference>
<feature type="binding site" evidence="8">
    <location>
        <position position="31"/>
    </location>
    <ligand>
        <name>[4Fe-4S] cluster</name>
        <dbReference type="ChEBI" id="CHEBI:49883"/>
        <note>4Fe-4S-S-AdoMet</note>
    </ligand>
</feature>
<dbReference type="PIRSF" id="PIRSF037420">
    <property type="entry name" value="PQQ_syn_pqqE"/>
    <property type="match status" value="1"/>
</dbReference>
<dbReference type="Pfam" id="PF13186">
    <property type="entry name" value="SPASM"/>
    <property type="match status" value="1"/>
</dbReference>
<comment type="pathway">
    <text evidence="8">Cofactor biosynthesis; pyrroloquinoline quinone biosynthesis.</text>
</comment>
<dbReference type="OrthoDB" id="9792276at2"/>
<dbReference type="InterPro" id="IPR007197">
    <property type="entry name" value="rSAM"/>
</dbReference>
<dbReference type="PANTHER" id="PTHR11228:SF7">
    <property type="entry name" value="PQQA PEPTIDE CYCLASE"/>
    <property type="match status" value="1"/>
</dbReference>
<evidence type="ECO:0000256" key="3">
    <source>
        <dbReference type="ARBA" id="ARBA00022723"/>
    </source>
</evidence>
<dbReference type="HAMAP" id="MF_00660">
    <property type="entry name" value="PqqE"/>
    <property type="match status" value="1"/>
</dbReference>
<evidence type="ECO:0000313" key="11">
    <source>
        <dbReference type="Proteomes" id="UP000315252"/>
    </source>
</evidence>
<organism evidence="10 11">
    <name type="scientific">Denitrobaculum tricleocarpae</name>
    <dbReference type="NCBI Taxonomy" id="2591009"/>
    <lineage>
        <taxon>Bacteria</taxon>
        <taxon>Pseudomonadati</taxon>
        <taxon>Pseudomonadota</taxon>
        <taxon>Alphaproteobacteria</taxon>
        <taxon>Rhodospirillales</taxon>
        <taxon>Rhodospirillaceae</taxon>
        <taxon>Denitrobaculum</taxon>
    </lineage>
</organism>
<dbReference type="EMBL" id="VHSH01000001">
    <property type="protein sequence ID" value="TQV83086.1"/>
    <property type="molecule type" value="Genomic_DNA"/>
</dbReference>
<evidence type="ECO:0000313" key="10">
    <source>
        <dbReference type="EMBL" id="TQV83086.1"/>
    </source>
</evidence>